<accession>A0A928KX19</accession>
<dbReference type="EMBL" id="SVNY01000003">
    <property type="protein sequence ID" value="MBE6833199.1"/>
    <property type="molecule type" value="Genomic_DNA"/>
</dbReference>
<proteinExistence type="predicted"/>
<protein>
    <submittedName>
        <fullName evidence="1">Uncharacterized protein</fullName>
    </submittedName>
</protein>
<dbReference type="Proteomes" id="UP000754750">
    <property type="component" value="Unassembled WGS sequence"/>
</dbReference>
<comment type="caution">
    <text evidence="1">The sequence shown here is derived from an EMBL/GenBank/DDBJ whole genome shotgun (WGS) entry which is preliminary data.</text>
</comment>
<dbReference type="InterPro" id="IPR045722">
    <property type="entry name" value="DUF6076"/>
</dbReference>
<evidence type="ECO:0000313" key="1">
    <source>
        <dbReference type="EMBL" id="MBE6833199.1"/>
    </source>
</evidence>
<reference evidence="1" key="1">
    <citation type="submission" date="2019-04" db="EMBL/GenBank/DDBJ databases">
        <title>Evolution of Biomass-Degrading Anaerobic Consortia Revealed by Metagenomics.</title>
        <authorList>
            <person name="Peng X."/>
        </authorList>
    </citation>
    <scope>NUCLEOTIDE SEQUENCE</scope>
    <source>
        <strain evidence="1">SIG551</strain>
    </source>
</reference>
<dbReference type="AlphaFoldDB" id="A0A928KX19"/>
<dbReference type="Pfam" id="PF19553">
    <property type="entry name" value="DUF6076"/>
    <property type="match status" value="1"/>
</dbReference>
<organism evidence="1 2">
    <name type="scientific">Faecalispora sporosphaeroides</name>
    <dbReference type="NCBI Taxonomy" id="1549"/>
    <lineage>
        <taxon>Bacteria</taxon>
        <taxon>Bacillati</taxon>
        <taxon>Bacillota</taxon>
        <taxon>Clostridia</taxon>
        <taxon>Eubacteriales</taxon>
        <taxon>Oscillospiraceae</taxon>
        <taxon>Faecalispora</taxon>
    </lineage>
</organism>
<name>A0A928KX19_9FIRM</name>
<dbReference type="RefSeq" id="WP_326840242.1">
    <property type="nucleotide sequence ID" value="NZ_JBKWRC010000009.1"/>
</dbReference>
<gene>
    <name evidence="1" type="ORF">E7512_06400</name>
</gene>
<sequence length="370" mass="43377">MAQYPHIRVFYGSDGLVHFMPFADAEHNGQYAEKHIGQGLIDFVELDLSKYRLWLDAARSIHLTMAHYQEVRDAVYDVAETLKHKHSYAFFFLVGLLNNIVNTPIYYKDDIESERLKQLATCLEELGRVIELQEIFREAVDMCLDRENRPDKIMSERLCEFMVGHPEFGSAAVKMQYALLPKKKGKVDIDTLRDIHDWKLTELDDLLEIMHQEVEGVSLMPYYLIEYLDEMLFFEFTEMLKNGQYVKRCRLCGRYFVLTDKRKRDFCDRPYKDKRTCKQVGAKLFFEKGIEADAFLQQYLTEYNKLYSRRYRAAGKYAREHSGKDLTAEQFKAWSAAASKARREYVAGKISGEKLLSKIRSLPLEKNQPV</sequence>
<evidence type="ECO:0000313" key="2">
    <source>
        <dbReference type="Proteomes" id="UP000754750"/>
    </source>
</evidence>